<dbReference type="Gene3D" id="3.40.50.1820">
    <property type="entry name" value="alpha/beta hydrolase"/>
    <property type="match status" value="1"/>
</dbReference>
<organism evidence="2 4">
    <name type="scientific">Glycomyces lechevalierae</name>
    <dbReference type="NCBI Taxonomy" id="256034"/>
    <lineage>
        <taxon>Bacteria</taxon>
        <taxon>Bacillati</taxon>
        <taxon>Actinomycetota</taxon>
        <taxon>Actinomycetes</taxon>
        <taxon>Glycomycetales</taxon>
        <taxon>Glycomycetaceae</taxon>
        <taxon>Glycomyces</taxon>
    </lineage>
</organism>
<accession>A0A9X3T7X0</accession>
<name>A0A9X3T7X0_9ACTN</name>
<dbReference type="InterPro" id="IPR000073">
    <property type="entry name" value="AB_hydrolase_1"/>
</dbReference>
<dbReference type="InterPro" id="IPR000639">
    <property type="entry name" value="Epox_hydrolase-like"/>
</dbReference>
<sequence length="275" mass="30057">MVEPCIELESGRTRYRLDGPHEAPAVVFVPGATLPMFVWDGLADTIADAGHRVLRYDLIGRGGSAAPRIAYDANAFDAQLTELLDRVLPGRPVHLVSLAFGALIAARFAEARPERVASLTYMAPDGFGVEMSAAVRLLRYPLIGEALLAIAGKAMLLNRLPDYSDRAEVVKALREKFEPHVSAPGFRRAVLSSLRHMPIHDAGDLYRRSGERGVPTLVLWGRNDRVTPLPDRERLRAAMPSADLQAFEDTGHLPHAEDPAEVAAALTEFLRVAEV</sequence>
<feature type="domain" description="AB hydrolase-1" evidence="1">
    <location>
        <begin position="26"/>
        <end position="265"/>
    </location>
</feature>
<dbReference type="EMBL" id="JAPZVQ010000003">
    <property type="protein sequence ID" value="MDA1384658.1"/>
    <property type="molecule type" value="Genomic_DNA"/>
</dbReference>
<evidence type="ECO:0000313" key="5">
    <source>
        <dbReference type="Proteomes" id="UP001183604"/>
    </source>
</evidence>
<dbReference type="PRINTS" id="PR00412">
    <property type="entry name" value="EPOXHYDRLASE"/>
</dbReference>
<dbReference type="AlphaFoldDB" id="A0A9X3T7X0"/>
<gene>
    <name evidence="3" type="ORF">J2S69_001608</name>
    <name evidence="2" type="ORF">O2L01_06665</name>
</gene>
<dbReference type="RefSeq" id="WP_270121128.1">
    <property type="nucleotide sequence ID" value="NZ_BAAAOM010000002.1"/>
</dbReference>
<proteinExistence type="predicted"/>
<keyword evidence="5" id="KW-1185">Reference proteome</keyword>
<evidence type="ECO:0000313" key="3">
    <source>
        <dbReference type="EMBL" id="MDR7337889.1"/>
    </source>
</evidence>
<dbReference type="SUPFAM" id="SSF53474">
    <property type="entry name" value="alpha/beta-Hydrolases"/>
    <property type="match status" value="1"/>
</dbReference>
<reference evidence="2" key="1">
    <citation type="submission" date="2022-12" db="EMBL/GenBank/DDBJ databases">
        <title>Gycomyces niveus sp.nov., a novel actinomycete isolated from soil in Shouguang.</title>
        <authorList>
            <person name="Yang X."/>
        </authorList>
    </citation>
    <scope>NUCLEOTIDE SEQUENCE</scope>
    <source>
        <strain evidence="2">DSM 44724</strain>
    </source>
</reference>
<dbReference type="Proteomes" id="UP001145799">
    <property type="component" value="Unassembled WGS sequence"/>
</dbReference>
<evidence type="ECO:0000313" key="4">
    <source>
        <dbReference type="Proteomes" id="UP001145799"/>
    </source>
</evidence>
<dbReference type="PANTHER" id="PTHR46438">
    <property type="entry name" value="ALPHA/BETA-HYDROLASES SUPERFAMILY PROTEIN"/>
    <property type="match status" value="1"/>
</dbReference>
<dbReference type="Proteomes" id="UP001183604">
    <property type="component" value="Unassembled WGS sequence"/>
</dbReference>
<evidence type="ECO:0000313" key="2">
    <source>
        <dbReference type="EMBL" id="MDA1384658.1"/>
    </source>
</evidence>
<dbReference type="InterPro" id="IPR029058">
    <property type="entry name" value="AB_hydrolase_fold"/>
</dbReference>
<dbReference type="PANTHER" id="PTHR46438:SF11">
    <property type="entry name" value="LIPASE-RELATED"/>
    <property type="match status" value="1"/>
</dbReference>
<comment type="caution">
    <text evidence="2">The sequence shown here is derived from an EMBL/GenBank/DDBJ whole genome shotgun (WGS) entry which is preliminary data.</text>
</comment>
<dbReference type="GO" id="GO:0016787">
    <property type="term" value="F:hydrolase activity"/>
    <property type="evidence" value="ECO:0007669"/>
    <property type="project" value="UniProtKB-KW"/>
</dbReference>
<evidence type="ECO:0000259" key="1">
    <source>
        <dbReference type="Pfam" id="PF12697"/>
    </source>
</evidence>
<protein>
    <submittedName>
        <fullName evidence="2">Alpha/beta hydrolase</fullName>
    </submittedName>
    <submittedName>
        <fullName evidence="3">Pimeloyl-ACP methyl ester carboxylesterase</fullName>
    </submittedName>
</protein>
<dbReference type="Pfam" id="PF12697">
    <property type="entry name" value="Abhydrolase_6"/>
    <property type="match status" value="1"/>
</dbReference>
<keyword evidence="2" id="KW-0378">Hydrolase</keyword>
<dbReference type="PRINTS" id="PR00111">
    <property type="entry name" value="ABHYDROLASE"/>
</dbReference>
<dbReference type="EMBL" id="JAVDYD010000001">
    <property type="protein sequence ID" value="MDR7337889.1"/>
    <property type="molecule type" value="Genomic_DNA"/>
</dbReference>
<reference evidence="3 5" key="2">
    <citation type="submission" date="2023-07" db="EMBL/GenBank/DDBJ databases">
        <title>Sequencing the genomes of 1000 actinobacteria strains.</title>
        <authorList>
            <person name="Klenk H.-P."/>
        </authorList>
    </citation>
    <scope>NUCLEOTIDE SEQUENCE [LARGE SCALE GENOMIC DNA]</scope>
    <source>
        <strain evidence="3 5">DSM 44724</strain>
    </source>
</reference>